<gene>
    <name evidence="3" type="ORF">JOC49_001412</name>
</gene>
<feature type="chain" id="PRO_5046031149" evidence="2">
    <location>
        <begin position="20"/>
        <end position="287"/>
    </location>
</feature>
<evidence type="ECO:0000313" key="4">
    <source>
        <dbReference type="Proteomes" id="UP000767854"/>
    </source>
</evidence>
<feature type="compositionally biased region" description="Low complexity" evidence="1">
    <location>
        <begin position="31"/>
        <end position="44"/>
    </location>
</feature>
<evidence type="ECO:0000313" key="3">
    <source>
        <dbReference type="EMBL" id="MBM7561871.1"/>
    </source>
</evidence>
<feature type="signal peptide" evidence="2">
    <location>
        <begin position="1"/>
        <end position="19"/>
    </location>
</feature>
<evidence type="ECO:0000256" key="1">
    <source>
        <dbReference type="SAM" id="MobiDB-lite"/>
    </source>
</evidence>
<dbReference type="EMBL" id="JAFBDT010000009">
    <property type="protein sequence ID" value="MBM7561871.1"/>
    <property type="molecule type" value="Genomic_DNA"/>
</dbReference>
<name>A0ABS2MR70_9FIRM</name>
<comment type="caution">
    <text evidence="3">The sequence shown here is derived from an EMBL/GenBank/DDBJ whole genome shotgun (WGS) entry which is preliminary data.</text>
</comment>
<organism evidence="3 4">
    <name type="scientific">Fusibacter tunisiensis</name>
    <dbReference type="NCBI Taxonomy" id="1008308"/>
    <lineage>
        <taxon>Bacteria</taxon>
        <taxon>Bacillati</taxon>
        <taxon>Bacillota</taxon>
        <taxon>Clostridia</taxon>
        <taxon>Eubacteriales</taxon>
        <taxon>Eubacteriales Family XII. Incertae Sedis</taxon>
        <taxon>Fusibacter</taxon>
    </lineage>
</organism>
<dbReference type="Gene3D" id="3.90.1010.20">
    <property type="match status" value="2"/>
</dbReference>
<keyword evidence="4" id="KW-1185">Reference proteome</keyword>
<reference evidence="3 4" key="1">
    <citation type="submission" date="2021-01" db="EMBL/GenBank/DDBJ databases">
        <title>Genomic Encyclopedia of Type Strains, Phase IV (KMG-IV): sequencing the most valuable type-strain genomes for metagenomic binning, comparative biology and taxonomic classification.</title>
        <authorList>
            <person name="Goeker M."/>
        </authorList>
    </citation>
    <scope>NUCLEOTIDE SEQUENCE [LARGE SCALE GENOMIC DNA]</scope>
    <source>
        <strain evidence="3 4">DSM 24436</strain>
    </source>
</reference>
<dbReference type="RefSeq" id="WP_204663795.1">
    <property type="nucleotide sequence ID" value="NZ_JAFBDT010000009.1"/>
</dbReference>
<dbReference type="PROSITE" id="PS51257">
    <property type="entry name" value="PROKAR_LIPOPROTEIN"/>
    <property type="match status" value="1"/>
</dbReference>
<keyword evidence="3" id="KW-0449">Lipoprotein</keyword>
<proteinExistence type="predicted"/>
<feature type="region of interest" description="Disordered" evidence="1">
    <location>
        <begin position="24"/>
        <end position="44"/>
    </location>
</feature>
<dbReference type="Proteomes" id="UP000767854">
    <property type="component" value="Unassembled WGS sequence"/>
</dbReference>
<protein>
    <submittedName>
        <fullName evidence="3">Major membrane immunogen (Membrane-anchored lipoprotein)</fullName>
    </submittedName>
</protein>
<keyword evidence="2" id="KW-0732">Signal</keyword>
<sequence>MRKLFSLMLVLALVGSLMIGCGSTDEPDNMTPETTAAPETSAPEVQGDYEDGIYFATEPGFSDSGWKGTVTVTVEGGNIVDVDWNAANTSAGKDKKTASADGDYGMVAKGNAQAEWHEQAELAEAYLIENQSFDGINYVDEDGHTDTIAGVSIHVNDFEALVETAMAQGPVGTGIYKDGTFSAEADAFSDSGWKDTVSFTVINGNIVAANWNAIGETSEKDKKTASIDGDYGMVAKGNASAEWHEQAMEIENYLISVQDLGEIDTIASVSISFDGFLALAEEALELR</sequence>
<evidence type="ECO:0000256" key="2">
    <source>
        <dbReference type="SAM" id="SignalP"/>
    </source>
</evidence>
<accession>A0ABS2MR70</accession>